<keyword evidence="3" id="KW-0732">Signal</keyword>
<name>A0A4S8NU47_9HYPH</name>
<gene>
    <name evidence="6" type="ORF">FAA97_17995</name>
</gene>
<organism evidence="6 7">
    <name type="scientific">Peteryoungia ipomoeae</name>
    <dbReference type="NCBI Taxonomy" id="1210932"/>
    <lineage>
        <taxon>Bacteria</taxon>
        <taxon>Pseudomonadati</taxon>
        <taxon>Pseudomonadota</taxon>
        <taxon>Alphaproteobacteria</taxon>
        <taxon>Hyphomicrobiales</taxon>
        <taxon>Rhizobiaceae</taxon>
        <taxon>Peteryoungia</taxon>
    </lineage>
</organism>
<dbReference type="EMBL" id="STGV01000006">
    <property type="protein sequence ID" value="THV21077.1"/>
    <property type="molecule type" value="Genomic_DNA"/>
</dbReference>
<evidence type="ECO:0000256" key="3">
    <source>
        <dbReference type="SAM" id="SignalP"/>
    </source>
</evidence>
<dbReference type="PANTHER" id="PTHR30469">
    <property type="entry name" value="MULTIDRUG RESISTANCE PROTEIN MDTA"/>
    <property type="match status" value="1"/>
</dbReference>
<dbReference type="GO" id="GO:1990281">
    <property type="term" value="C:efflux pump complex"/>
    <property type="evidence" value="ECO:0007669"/>
    <property type="project" value="TreeGrafter"/>
</dbReference>
<evidence type="ECO:0000256" key="1">
    <source>
        <dbReference type="ARBA" id="ARBA00009477"/>
    </source>
</evidence>
<keyword evidence="2" id="KW-0175">Coiled coil</keyword>
<dbReference type="Pfam" id="PF25954">
    <property type="entry name" value="Beta-barrel_RND_2"/>
    <property type="match status" value="1"/>
</dbReference>
<dbReference type="NCBIfam" id="TIGR01730">
    <property type="entry name" value="RND_mfp"/>
    <property type="match status" value="1"/>
</dbReference>
<evidence type="ECO:0000313" key="6">
    <source>
        <dbReference type="EMBL" id="THV21077.1"/>
    </source>
</evidence>
<evidence type="ECO:0000259" key="5">
    <source>
        <dbReference type="Pfam" id="PF25967"/>
    </source>
</evidence>
<proteinExistence type="inferred from homology"/>
<dbReference type="Gene3D" id="2.40.420.20">
    <property type="match status" value="1"/>
</dbReference>
<keyword evidence="7" id="KW-1185">Reference proteome</keyword>
<feature type="signal peptide" evidence="3">
    <location>
        <begin position="1"/>
        <end position="20"/>
    </location>
</feature>
<dbReference type="SUPFAM" id="SSF111369">
    <property type="entry name" value="HlyD-like secretion proteins"/>
    <property type="match status" value="1"/>
</dbReference>
<dbReference type="Pfam" id="PF25967">
    <property type="entry name" value="RND-MFP_C"/>
    <property type="match status" value="1"/>
</dbReference>
<dbReference type="Gene3D" id="2.40.30.170">
    <property type="match status" value="1"/>
</dbReference>
<dbReference type="OrthoDB" id="9813967at2"/>
<dbReference type="PROSITE" id="PS51257">
    <property type="entry name" value="PROKAR_LIPOPROTEIN"/>
    <property type="match status" value="1"/>
</dbReference>
<evidence type="ECO:0000259" key="4">
    <source>
        <dbReference type="Pfam" id="PF25954"/>
    </source>
</evidence>
<dbReference type="Gene3D" id="1.10.287.470">
    <property type="entry name" value="Helix hairpin bin"/>
    <property type="match status" value="1"/>
</dbReference>
<dbReference type="InterPro" id="IPR006143">
    <property type="entry name" value="RND_pump_MFP"/>
</dbReference>
<feature type="domain" description="Multidrug resistance protein MdtA-like C-terminal permuted SH3" evidence="5">
    <location>
        <begin position="291"/>
        <end position="348"/>
    </location>
</feature>
<dbReference type="InterPro" id="IPR058792">
    <property type="entry name" value="Beta-barrel_RND_2"/>
</dbReference>
<dbReference type="AlphaFoldDB" id="A0A4S8NU47"/>
<feature type="domain" description="CusB-like beta-barrel" evidence="4">
    <location>
        <begin position="211"/>
        <end position="281"/>
    </location>
</feature>
<comment type="caution">
    <text evidence="6">The sequence shown here is derived from an EMBL/GenBank/DDBJ whole genome shotgun (WGS) entry which is preliminary data.</text>
</comment>
<reference evidence="6 7" key="1">
    <citation type="submission" date="2019-04" db="EMBL/GenBank/DDBJ databases">
        <title>Genome sequence of strain shin9-1.</title>
        <authorList>
            <person name="Gao J."/>
            <person name="Sun J."/>
        </authorList>
    </citation>
    <scope>NUCLEOTIDE SEQUENCE [LARGE SCALE GENOMIC DNA]</scope>
    <source>
        <strain evidence="7">shin9-1</strain>
    </source>
</reference>
<comment type="similarity">
    <text evidence="1">Belongs to the membrane fusion protein (MFP) (TC 8.A.1) family.</text>
</comment>
<dbReference type="InterPro" id="IPR058627">
    <property type="entry name" value="MdtA-like_C"/>
</dbReference>
<dbReference type="Gene3D" id="2.40.50.100">
    <property type="match status" value="1"/>
</dbReference>
<dbReference type="GO" id="GO:0015562">
    <property type="term" value="F:efflux transmembrane transporter activity"/>
    <property type="evidence" value="ECO:0007669"/>
    <property type="project" value="TreeGrafter"/>
</dbReference>
<evidence type="ECO:0000313" key="7">
    <source>
        <dbReference type="Proteomes" id="UP000308828"/>
    </source>
</evidence>
<protein>
    <submittedName>
        <fullName evidence="6">Efflux RND transporter periplasmic adaptor subunit</fullName>
    </submittedName>
</protein>
<sequence>MHLVVSRLSLPILMMLALTACNDSVAQAPAETSPRPVKVIEVQPLQNGSVLRYSGIVTARSEAPTGFRVAGKITERLVDVGDRVSAGQLLARLDGTDLALQLDSAKASLEAAERQVETAQFAETRAANLFAQKVTTKAQLEQAELSLNQAIANRDSARAALAQAQNQLSYSELRADTDGIVTAVSADAGQVLPAGNPVVTLATDGERDALIAVPENEILSFSAGKKVQVNLWAKEGVSFEGTIREVAGSADPASRTFAVKIGLGNRNDALLGMTARVLVNTDAKATRFELPLSALTQDGARQAIVWKVDRGGQTAHAKPVTLEAFSDKGVQISEGLSAGDLVVVAGTQFMQENLKVALDDEHLARVASTELSAPTH</sequence>
<accession>A0A4S8NU47</accession>
<feature type="chain" id="PRO_5020693711" evidence="3">
    <location>
        <begin position="21"/>
        <end position="376"/>
    </location>
</feature>
<dbReference type="Proteomes" id="UP000308828">
    <property type="component" value="Unassembled WGS sequence"/>
</dbReference>
<evidence type="ECO:0000256" key="2">
    <source>
        <dbReference type="SAM" id="Coils"/>
    </source>
</evidence>
<dbReference type="PANTHER" id="PTHR30469:SF15">
    <property type="entry name" value="HLYD FAMILY OF SECRETION PROTEINS"/>
    <property type="match status" value="1"/>
</dbReference>
<feature type="coiled-coil region" evidence="2">
    <location>
        <begin position="102"/>
        <end position="167"/>
    </location>
</feature>
<dbReference type="RefSeq" id="WP_136599935.1">
    <property type="nucleotide sequence ID" value="NZ_STGV01000006.1"/>
</dbReference>